<evidence type="ECO:0000259" key="4">
    <source>
        <dbReference type="Pfam" id="PF13511"/>
    </source>
</evidence>
<dbReference type="Pfam" id="PF00462">
    <property type="entry name" value="Glutaredoxin"/>
    <property type="match status" value="1"/>
</dbReference>
<evidence type="ECO:0000313" key="5">
    <source>
        <dbReference type="EMBL" id="NUZ05067.1"/>
    </source>
</evidence>
<dbReference type="PROSITE" id="PS51354">
    <property type="entry name" value="GLUTAREDOXIN_2"/>
    <property type="match status" value="1"/>
</dbReference>
<dbReference type="InterPro" id="IPR025392">
    <property type="entry name" value="DUF4124"/>
</dbReference>
<dbReference type="EMBL" id="JABWMJ010000002">
    <property type="protein sequence ID" value="NUZ05067.1"/>
    <property type="molecule type" value="Genomic_DNA"/>
</dbReference>
<dbReference type="Proteomes" id="UP000529637">
    <property type="component" value="Unassembled WGS sequence"/>
</dbReference>
<dbReference type="Gene3D" id="3.40.30.10">
    <property type="entry name" value="Glutaredoxin"/>
    <property type="match status" value="1"/>
</dbReference>
<keyword evidence="6" id="KW-1185">Reference proteome</keyword>
<dbReference type="CDD" id="cd02976">
    <property type="entry name" value="NrdH"/>
    <property type="match status" value="1"/>
</dbReference>
<feature type="region of interest" description="Disordered" evidence="1">
    <location>
        <begin position="34"/>
        <end position="67"/>
    </location>
</feature>
<dbReference type="RefSeq" id="WP_176066633.1">
    <property type="nucleotide sequence ID" value="NZ_JABWMJ010000002.1"/>
</dbReference>
<dbReference type="AlphaFoldDB" id="A0A7Y6NKY3"/>
<gene>
    <name evidence="5" type="ORF">HQN59_04745</name>
</gene>
<sequence>MNRPAPLESRRAVAATAALAAVLASGAALGQYKVTGPDGRVTYTDRPPATVDSRITPLNARGGSAGSESDLPFELRQIATRFPVTLYTSAGTCEPCESARALLRQRGIPYIERQAISAEDGDALERLTGGRDAPTLTIGSQTLRGLSPDVWTSYLDAAGYPRQSRLPPTYTPRPPLRIVERRDAVPARAATAPAARPEAGGIPAPPPPGPGGIKF</sequence>
<dbReference type="InterPro" id="IPR002109">
    <property type="entry name" value="Glutaredoxin"/>
</dbReference>
<feature type="signal peptide" evidence="2">
    <location>
        <begin position="1"/>
        <end position="30"/>
    </location>
</feature>
<evidence type="ECO:0000259" key="3">
    <source>
        <dbReference type="Pfam" id="PF00462"/>
    </source>
</evidence>
<comment type="caution">
    <text evidence="5">The sequence shown here is derived from an EMBL/GenBank/DDBJ whole genome shotgun (WGS) entry which is preliminary data.</text>
</comment>
<evidence type="ECO:0000313" key="6">
    <source>
        <dbReference type="Proteomes" id="UP000529637"/>
    </source>
</evidence>
<feature type="domain" description="DUF4124" evidence="4">
    <location>
        <begin position="18"/>
        <end position="52"/>
    </location>
</feature>
<organism evidence="5 6">
    <name type="scientific">Piscinibacter koreensis</name>
    <dbReference type="NCBI Taxonomy" id="2742824"/>
    <lineage>
        <taxon>Bacteria</taxon>
        <taxon>Pseudomonadati</taxon>
        <taxon>Pseudomonadota</taxon>
        <taxon>Betaproteobacteria</taxon>
        <taxon>Burkholderiales</taxon>
        <taxon>Sphaerotilaceae</taxon>
        <taxon>Piscinibacter</taxon>
    </lineage>
</organism>
<name>A0A7Y6NKY3_9BURK</name>
<feature type="chain" id="PRO_5031082255" evidence="2">
    <location>
        <begin position="31"/>
        <end position="215"/>
    </location>
</feature>
<feature type="region of interest" description="Disordered" evidence="1">
    <location>
        <begin position="187"/>
        <end position="215"/>
    </location>
</feature>
<protein>
    <submittedName>
        <fullName evidence="5">Glutaredoxin family protein</fullName>
    </submittedName>
</protein>
<dbReference type="SUPFAM" id="SSF52833">
    <property type="entry name" value="Thioredoxin-like"/>
    <property type="match status" value="1"/>
</dbReference>
<feature type="compositionally biased region" description="Pro residues" evidence="1">
    <location>
        <begin position="203"/>
        <end position="215"/>
    </location>
</feature>
<accession>A0A7Y6NKY3</accession>
<feature type="domain" description="Glutaredoxin" evidence="3">
    <location>
        <begin position="84"/>
        <end position="141"/>
    </location>
</feature>
<evidence type="ECO:0000256" key="1">
    <source>
        <dbReference type="SAM" id="MobiDB-lite"/>
    </source>
</evidence>
<dbReference type="InterPro" id="IPR036249">
    <property type="entry name" value="Thioredoxin-like_sf"/>
</dbReference>
<keyword evidence="2" id="KW-0732">Signal</keyword>
<feature type="compositionally biased region" description="Low complexity" evidence="1">
    <location>
        <begin position="187"/>
        <end position="202"/>
    </location>
</feature>
<reference evidence="5 6" key="1">
    <citation type="submission" date="2020-06" db="EMBL/GenBank/DDBJ databases">
        <title>Schlegella sp. ID0723 isolated from air conditioner.</title>
        <authorList>
            <person name="Kim D.Y."/>
            <person name="Kim D.-U."/>
        </authorList>
    </citation>
    <scope>NUCLEOTIDE SEQUENCE [LARGE SCALE GENOMIC DNA]</scope>
    <source>
        <strain evidence="5 6">ID0723</strain>
    </source>
</reference>
<proteinExistence type="predicted"/>
<evidence type="ECO:0000256" key="2">
    <source>
        <dbReference type="SAM" id="SignalP"/>
    </source>
</evidence>
<dbReference type="Pfam" id="PF13511">
    <property type="entry name" value="DUF4124"/>
    <property type="match status" value="1"/>
</dbReference>